<dbReference type="Proteomes" id="UP000434850">
    <property type="component" value="Unassembled WGS sequence"/>
</dbReference>
<keyword evidence="2" id="KW-1185">Reference proteome</keyword>
<accession>A0A6I4I8E7</accession>
<evidence type="ECO:0000313" key="2">
    <source>
        <dbReference type="Proteomes" id="UP000434850"/>
    </source>
</evidence>
<dbReference type="RefSeq" id="WP_157541727.1">
    <property type="nucleotide sequence ID" value="NZ_WQLA01000003.1"/>
</dbReference>
<name>A0A6I4I8E7_9SPHI</name>
<dbReference type="EMBL" id="WQLA01000003">
    <property type="protein sequence ID" value="MVN91480.1"/>
    <property type="molecule type" value="Genomic_DNA"/>
</dbReference>
<reference evidence="1 2" key="1">
    <citation type="submission" date="2019-12" db="EMBL/GenBank/DDBJ databases">
        <title>Mucilaginibacter sp. HME9299 genome sequencing and assembly.</title>
        <authorList>
            <person name="Kang H."/>
            <person name="Kim H."/>
            <person name="Joh K."/>
        </authorList>
    </citation>
    <scope>NUCLEOTIDE SEQUENCE [LARGE SCALE GENOMIC DNA]</scope>
    <source>
        <strain evidence="1 2">HME9299</strain>
    </source>
</reference>
<organism evidence="1 2">
    <name type="scientific">Mucilaginibacter aquatilis</name>
    <dbReference type="NCBI Taxonomy" id="1517760"/>
    <lineage>
        <taxon>Bacteria</taxon>
        <taxon>Pseudomonadati</taxon>
        <taxon>Bacteroidota</taxon>
        <taxon>Sphingobacteriia</taxon>
        <taxon>Sphingobacteriales</taxon>
        <taxon>Sphingobacteriaceae</taxon>
        <taxon>Mucilaginibacter</taxon>
    </lineage>
</organism>
<dbReference type="AlphaFoldDB" id="A0A6I4I8E7"/>
<proteinExistence type="predicted"/>
<sequence>MDYIKKRADKFVSHHIAHQVDEHKKVISEAQSELYNINSPLDKIIFLRVILEANDQEYRKHLLVCTNKDECQTNYEHESIHYFLANELDDLGISINEDQFTREEQCRYTSAHFTTLIHTQ</sequence>
<gene>
    <name evidence="1" type="ORF">GO816_10125</name>
</gene>
<dbReference type="OrthoDB" id="799942at2"/>
<evidence type="ECO:0000313" key="1">
    <source>
        <dbReference type="EMBL" id="MVN91480.1"/>
    </source>
</evidence>
<protein>
    <submittedName>
        <fullName evidence="1">Uncharacterized protein</fullName>
    </submittedName>
</protein>
<comment type="caution">
    <text evidence="1">The sequence shown here is derived from an EMBL/GenBank/DDBJ whole genome shotgun (WGS) entry which is preliminary data.</text>
</comment>